<keyword evidence="8" id="KW-0418">Kinase</keyword>
<comment type="catalytic activity">
    <reaction evidence="13">
        <text>L-tyrosyl-[protein] + ATP = O-phospho-L-tyrosyl-[protein] + ADP + H(+)</text>
        <dbReference type="Rhea" id="RHEA:10596"/>
        <dbReference type="Rhea" id="RHEA-COMP:10136"/>
        <dbReference type="Rhea" id="RHEA-COMP:20101"/>
        <dbReference type="ChEBI" id="CHEBI:15378"/>
        <dbReference type="ChEBI" id="CHEBI:30616"/>
        <dbReference type="ChEBI" id="CHEBI:46858"/>
        <dbReference type="ChEBI" id="CHEBI:61978"/>
        <dbReference type="ChEBI" id="CHEBI:456216"/>
        <dbReference type="EC" id="2.7.10.1"/>
    </reaction>
</comment>
<keyword evidence="18" id="KW-1185">Reference proteome</keyword>
<dbReference type="Gene3D" id="4.10.680.10">
    <property type="entry name" value="Cdc42-like binding domain"/>
    <property type="match status" value="1"/>
</dbReference>
<dbReference type="InterPro" id="IPR008266">
    <property type="entry name" value="Tyr_kinase_AS"/>
</dbReference>
<feature type="binding site" evidence="14">
    <location>
        <position position="176"/>
    </location>
    <ligand>
        <name>ATP</name>
        <dbReference type="ChEBI" id="CHEBI:30616"/>
    </ligand>
</feature>
<protein>
    <submittedName>
        <fullName evidence="19">Non-specific protein-tyrosine kinase</fullName>
    </submittedName>
</protein>
<dbReference type="GO" id="GO:0012505">
    <property type="term" value="C:endomembrane system"/>
    <property type="evidence" value="ECO:0007669"/>
    <property type="project" value="UniProtKB-SubCell"/>
</dbReference>
<dbReference type="FunFam" id="1.10.510.10:FF:001512">
    <property type="entry name" value="Receptor tyrosine-protein kinase erbB-2"/>
    <property type="match status" value="1"/>
</dbReference>
<feature type="compositionally biased region" description="Polar residues" evidence="15">
    <location>
        <begin position="638"/>
        <end position="659"/>
    </location>
</feature>
<evidence type="ECO:0000256" key="3">
    <source>
        <dbReference type="ARBA" id="ARBA00004496"/>
    </source>
</evidence>
<sequence length="1135" mass="123414">MRPARIDELLYTALANQDLLSFVPALVKASLTRAEHFNVVNDAELEGFGLPPYGIRLLRAALNDKEIKKKIEKRQRKKLPVSYIDVTAHVIDAEAQHAAQQPKPEPVHHASNNSSLSHSSAEAEFEQPSTSAVVPLACILKQDLKIMEILGEGTFAVVKRGIWRRDENSKLEVAVKILRDVPGHVVAAELQPEISMAKLQHPNLIRVHGVVLNEPMIVLEFCDGGALLDRLRKKPVLLASQLLKYGVQVASGMAYLEANRYVHRDLATRNILLAQNEEQVKICDFGMSRLVNDENGRMYNMEGAKKVPFAWCPPEALRFRTFSSASDVYAFGVTLWEMWTFGEEPFVGYNALNVLQATERGERLRKPDNCTAELYEVMFSCWAQAPEDRPTFPALVSKLKTFKVTLLEAIKDYSPTIPTEIAAAKGDNFILLDDATPSTIFGQNMTSRAFGYMPRSVFRTVDRPPERQKTMAVAPTKLAPTPQPTFTPLSQTSIPQIATLKPVRPAPSKPMQTRQEPQQQQQQFNNVVTRNISRPIPNSIIHVSHGDTDPLKSWGDIDKIPEVYRQPVMKPVVGTDVAKTGIPIIGMPMPSAVIPVKPSLPTSAPVASLDAWNAQRWQEKTSPPTPPSQTTLPPPPQHQNRSTRVQSVTPTPQNVIPATPQVGTQSVNFRETLASTLRARPKTSAPDLHAFEAPADLNHGRRKVTMDEQRRQNNAFSWVNDEVKNNDLFKKTATNNNDKPPASAGWNAPPSNGFTITPPASKPIQMPVPRPVSNGSGFGTVGIGVPASQNVAAMSNLTLGSNMPAMSTGGRDPFVVSDAARSVLSKPSFQSAVAPKPLQTMAPRPEVPVVTPVPLSQLNGFLTLQPNKSADIANELKTLNAINAMTKANTVRGPSPNSDRTLSGIAQANGYPSLEDVFRPLRVLSGTASNSNGTPPTATNTQTTATTRPVSNFDLNSMLPEYSDLMKNLTTKANGTTAAAATRNTGRVIPGTAPTANGTTHLVSANGRGRTTNSHPPPASPSVLMPTPAPIAQLRPSEHEIPPELQPRGTVLTTNSGINIKEAQDRVQQAVKFATPDACLTALQKHHFNAAMAIKQLKIQRLVTLAIAKDEDLAASALDACGWDLEVAADRLLSA</sequence>
<reference evidence="19" key="2">
    <citation type="submission" date="2020-10" db="UniProtKB">
        <authorList>
            <consortium name="WormBaseParasite"/>
        </authorList>
    </citation>
    <scope>IDENTIFICATION</scope>
</reference>
<evidence type="ECO:0000256" key="6">
    <source>
        <dbReference type="ARBA" id="ARBA00022679"/>
    </source>
</evidence>
<feature type="domain" description="Protein kinase" evidence="16">
    <location>
        <begin position="144"/>
        <end position="402"/>
    </location>
</feature>
<reference evidence="18" key="1">
    <citation type="journal article" date="2013" name="Genetics">
        <title>The draft genome and transcriptome of Panagrellus redivivus are shaped by the harsh demands of a free-living lifestyle.</title>
        <authorList>
            <person name="Srinivasan J."/>
            <person name="Dillman A.R."/>
            <person name="Macchietto M.G."/>
            <person name="Heikkinen L."/>
            <person name="Lakso M."/>
            <person name="Fracchia K.M."/>
            <person name="Antoshechkin I."/>
            <person name="Mortazavi A."/>
            <person name="Wong G."/>
            <person name="Sternberg P.W."/>
        </authorList>
    </citation>
    <scope>NUCLEOTIDE SEQUENCE [LARGE SCALE GENOMIC DNA]</scope>
    <source>
        <strain evidence="18">MT8872</strain>
    </source>
</reference>
<evidence type="ECO:0000256" key="5">
    <source>
        <dbReference type="ARBA" id="ARBA00022490"/>
    </source>
</evidence>
<dbReference type="AlphaFoldDB" id="A0A7E4ZQE7"/>
<evidence type="ECO:0000256" key="13">
    <source>
        <dbReference type="ARBA" id="ARBA00051243"/>
    </source>
</evidence>
<evidence type="ECO:0000256" key="12">
    <source>
        <dbReference type="ARBA" id="ARBA00047899"/>
    </source>
</evidence>
<dbReference type="SMART" id="SM00219">
    <property type="entry name" value="TyrKc"/>
    <property type="match status" value="1"/>
</dbReference>
<dbReference type="Pfam" id="PF07714">
    <property type="entry name" value="PK_Tyr_Ser-Thr"/>
    <property type="match status" value="1"/>
</dbReference>
<dbReference type="GO" id="GO:0005524">
    <property type="term" value="F:ATP binding"/>
    <property type="evidence" value="ECO:0007669"/>
    <property type="project" value="UniProtKB-UniRule"/>
</dbReference>
<dbReference type="PROSITE" id="PS00107">
    <property type="entry name" value="PROTEIN_KINASE_ATP"/>
    <property type="match status" value="1"/>
</dbReference>
<accession>A0A7E4ZQE7</accession>
<dbReference type="SUPFAM" id="SSF56112">
    <property type="entry name" value="Protein kinase-like (PK-like)"/>
    <property type="match status" value="1"/>
</dbReference>
<keyword evidence="11" id="KW-0829">Tyrosine-protein kinase</keyword>
<name>A0A7E4ZQE7_PANRE</name>
<feature type="region of interest" description="Disordered" evidence="15">
    <location>
        <begin position="731"/>
        <end position="765"/>
    </location>
</feature>
<evidence type="ECO:0000256" key="1">
    <source>
        <dbReference type="ARBA" id="ARBA00004167"/>
    </source>
</evidence>
<keyword evidence="4" id="KW-0728">SH3 domain</keyword>
<proteinExistence type="predicted"/>
<dbReference type="InterPro" id="IPR015940">
    <property type="entry name" value="UBA"/>
</dbReference>
<organism evidence="18 19">
    <name type="scientific">Panagrellus redivivus</name>
    <name type="common">Microworm</name>
    <dbReference type="NCBI Taxonomy" id="6233"/>
    <lineage>
        <taxon>Eukaryota</taxon>
        <taxon>Metazoa</taxon>
        <taxon>Ecdysozoa</taxon>
        <taxon>Nematoda</taxon>
        <taxon>Chromadorea</taxon>
        <taxon>Rhabditida</taxon>
        <taxon>Tylenchina</taxon>
        <taxon>Panagrolaimomorpha</taxon>
        <taxon>Panagrolaimoidea</taxon>
        <taxon>Panagrolaimidae</taxon>
        <taxon>Panagrellus</taxon>
    </lineage>
</organism>
<dbReference type="GO" id="GO:0005737">
    <property type="term" value="C:cytoplasm"/>
    <property type="evidence" value="ECO:0007669"/>
    <property type="project" value="UniProtKB-SubCell"/>
</dbReference>
<feature type="region of interest" description="Disordered" evidence="15">
    <location>
        <begin position="616"/>
        <end position="659"/>
    </location>
</feature>
<dbReference type="GO" id="GO:0007169">
    <property type="term" value="P:cell surface receptor protein tyrosine kinase signaling pathway"/>
    <property type="evidence" value="ECO:0007669"/>
    <property type="project" value="TreeGrafter"/>
</dbReference>
<evidence type="ECO:0000256" key="2">
    <source>
        <dbReference type="ARBA" id="ARBA00004308"/>
    </source>
</evidence>
<dbReference type="InterPro" id="IPR015116">
    <property type="entry name" value="Cdc42-bd-like"/>
</dbReference>
<evidence type="ECO:0000256" key="4">
    <source>
        <dbReference type="ARBA" id="ARBA00022443"/>
    </source>
</evidence>
<dbReference type="GO" id="GO:0004674">
    <property type="term" value="F:protein serine/threonine kinase activity"/>
    <property type="evidence" value="ECO:0007669"/>
    <property type="project" value="UniProtKB-EC"/>
</dbReference>
<feature type="compositionally biased region" description="Polar residues" evidence="15">
    <location>
        <begin position="994"/>
        <end position="1014"/>
    </location>
</feature>
<dbReference type="Proteomes" id="UP000492821">
    <property type="component" value="Unassembled WGS sequence"/>
</dbReference>
<feature type="region of interest" description="Disordered" evidence="15">
    <location>
        <begin position="96"/>
        <end position="124"/>
    </location>
</feature>
<feature type="domain" description="UBA" evidence="17">
    <location>
        <begin position="1093"/>
        <end position="1135"/>
    </location>
</feature>
<feature type="compositionally biased region" description="Low complexity" evidence="15">
    <location>
        <begin position="934"/>
        <end position="946"/>
    </location>
</feature>
<dbReference type="GO" id="GO:0043235">
    <property type="term" value="C:receptor complex"/>
    <property type="evidence" value="ECO:0007669"/>
    <property type="project" value="TreeGrafter"/>
</dbReference>
<dbReference type="GO" id="GO:0048680">
    <property type="term" value="P:positive regulation of axon regeneration"/>
    <property type="evidence" value="ECO:0007669"/>
    <property type="project" value="UniProtKB-ARBA"/>
</dbReference>
<keyword evidence="5" id="KW-0963">Cytoplasm</keyword>
<keyword evidence="9 14" id="KW-0067">ATP-binding</keyword>
<dbReference type="InterPro" id="IPR001245">
    <property type="entry name" value="Ser-Thr/Tyr_kinase_cat_dom"/>
</dbReference>
<evidence type="ECO:0000256" key="8">
    <source>
        <dbReference type="ARBA" id="ARBA00022777"/>
    </source>
</evidence>
<evidence type="ECO:0000313" key="18">
    <source>
        <dbReference type="Proteomes" id="UP000492821"/>
    </source>
</evidence>
<dbReference type="InterPro" id="IPR037085">
    <property type="entry name" value="Cdc42-bd-like_dom_sf"/>
</dbReference>
<evidence type="ECO:0000259" key="17">
    <source>
        <dbReference type="PROSITE" id="PS50030"/>
    </source>
</evidence>
<dbReference type="InterPro" id="IPR011009">
    <property type="entry name" value="Kinase-like_dom_sf"/>
</dbReference>
<evidence type="ECO:0000256" key="11">
    <source>
        <dbReference type="ARBA" id="ARBA00023137"/>
    </source>
</evidence>
<comment type="subcellular location">
    <subcellularLocation>
        <location evidence="3">Cytoplasm</location>
    </subcellularLocation>
    <subcellularLocation>
        <location evidence="2">Endomembrane system</location>
    </subcellularLocation>
    <subcellularLocation>
        <location evidence="1">Membrane</location>
        <topology evidence="1">Single-pass membrane protein</topology>
    </subcellularLocation>
</comment>
<evidence type="ECO:0000256" key="9">
    <source>
        <dbReference type="ARBA" id="ARBA00022840"/>
    </source>
</evidence>
<dbReference type="PROSITE" id="PS50030">
    <property type="entry name" value="UBA"/>
    <property type="match status" value="1"/>
</dbReference>
<keyword evidence="10" id="KW-0472">Membrane</keyword>
<dbReference type="InterPro" id="IPR050122">
    <property type="entry name" value="RTK"/>
</dbReference>
<keyword evidence="6" id="KW-0808">Transferase</keyword>
<comment type="catalytic activity">
    <reaction evidence="12">
        <text>L-threonyl-[protein] + ATP = O-phospho-L-threonyl-[protein] + ADP + H(+)</text>
        <dbReference type="Rhea" id="RHEA:46608"/>
        <dbReference type="Rhea" id="RHEA-COMP:11060"/>
        <dbReference type="Rhea" id="RHEA-COMP:11605"/>
        <dbReference type="ChEBI" id="CHEBI:15378"/>
        <dbReference type="ChEBI" id="CHEBI:30013"/>
        <dbReference type="ChEBI" id="CHEBI:30616"/>
        <dbReference type="ChEBI" id="CHEBI:61977"/>
        <dbReference type="ChEBI" id="CHEBI:456216"/>
        <dbReference type="EC" id="2.7.11.1"/>
    </reaction>
</comment>
<keyword evidence="7 14" id="KW-0547">Nucleotide-binding</keyword>
<evidence type="ECO:0000313" key="19">
    <source>
        <dbReference type="WBParaSite" id="Pan_g10923.t1"/>
    </source>
</evidence>
<dbReference type="Gene3D" id="1.10.510.10">
    <property type="entry name" value="Transferase(Phosphotransferase) domain 1"/>
    <property type="match status" value="1"/>
</dbReference>
<dbReference type="PROSITE" id="PS50011">
    <property type="entry name" value="PROTEIN_KINASE_DOM"/>
    <property type="match status" value="1"/>
</dbReference>
<dbReference type="PANTHER" id="PTHR24416">
    <property type="entry name" value="TYROSINE-PROTEIN KINASE RECEPTOR"/>
    <property type="match status" value="1"/>
</dbReference>
<dbReference type="PANTHER" id="PTHR24416:SF631">
    <property type="entry name" value="SERINE_THREONINE_TYROSINE KINASE 1"/>
    <property type="match status" value="1"/>
</dbReference>
<dbReference type="GO" id="GO:0061564">
    <property type="term" value="P:axon development"/>
    <property type="evidence" value="ECO:0007669"/>
    <property type="project" value="UniProtKB-ARBA"/>
</dbReference>
<dbReference type="Pfam" id="PF09027">
    <property type="entry name" value="GTPase_binding"/>
    <property type="match status" value="1"/>
</dbReference>
<dbReference type="PRINTS" id="PR00109">
    <property type="entry name" value="TYRKINASE"/>
</dbReference>
<evidence type="ECO:0000256" key="15">
    <source>
        <dbReference type="SAM" id="MobiDB-lite"/>
    </source>
</evidence>
<evidence type="ECO:0000256" key="14">
    <source>
        <dbReference type="PROSITE-ProRule" id="PRU10141"/>
    </source>
</evidence>
<evidence type="ECO:0000256" key="7">
    <source>
        <dbReference type="ARBA" id="ARBA00022741"/>
    </source>
</evidence>
<dbReference type="Pfam" id="PF22931">
    <property type="entry name" value="SAM_TNK"/>
    <property type="match status" value="1"/>
</dbReference>
<evidence type="ECO:0000256" key="10">
    <source>
        <dbReference type="ARBA" id="ARBA00023136"/>
    </source>
</evidence>
<feature type="region of interest" description="Disordered" evidence="15">
    <location>
        <begin position="925"/>
        <end position="946"/>
    </location>
</feature>
<feature type="compositionally biased region" description="Pro residues" evidence="15">
    <location>
        <begin position="623"/>
        <end position="637"/>
    </location>
</feature>
<dbReference type="GO" id="GO:0005886">
    <property type="term" value="C:plasma membrane"/>
    <property type="evidence" value="ECO:0007669"/>
    <property type="project" value="TreeGrafter"/>
</dbReference>
<feature type="region of interest" description="Disordered" evidence="15">
    <location>
        <begin position="987"/>
        <end position="1025"/>
    </location>
</feature>
<dbReference type="WBParaSite" id="Pan_g10923.t1">
    <property type="protein sequence ID" value="Pan_g10923.t1"/>
    <property type="gene ID" value="Pan_g10923"/>
</dbReference>
<dbReference type="InterPro" id="IPR017441">
    <property type="entry name" value="Protein_kinase_ATP_BS"/>
</dbReference>
<feature type="compositionally biased region" description="Low complexity" evidence="15">
    <location>
        <begin position="109"/>
        <end position="122"/>
    </location>
</feature>
<dbReference type="PROSITE" id="PS00109">
    <property type="entry name" value="PROTEIN_KINASE_TYR"/>
    <property type="match status" value="1"/>
</dbReference>
<dbReference type="GO" id="GO:0004714">
    <property type="term" value="F:transmembrane receptor protein tyrosine kinase activity"/>
    <property type="evidence" value="ECO:0007669"/>
    <property type="project" value="UniProtKB-EC"/>
</dbReference>
<dbReference type="InterPro" id="IPR000719">
    <property type="entry name" value="Prot_kinase_dom"/>
</dbReference>
<evidence type="ECO:0000259" key="16">
    <source>
        <dbReference type="PROSITE" id="PS50011"/>
    </source>
</evidence>
<dbReference type="InterPro" id="IPR020635">
    <property type="entry name" value="Tyr_kinase_cat_dom"/>
</dbReference>
<dbReference type="InterPro" id="IPR055175">
    <property type="entry name" value="ACK/TNK-like_SAM"/>
</dbReference>